<protein>
    <submittedName>
        <fullName evidence="1">DUF2303 family protein</fullName>
    </submittedName>
</protein>
<proteinExistence type="predicted"/>
<dbReference type="EMBL" id="CP045096">
    <property type="protein sequence ID" value="QFQ97433.1"/>
    <property type="molecule type" value="Genomic_DNA"/>
</dbReference>
<dbReference type="AlphaFoldDB" id="A0A5P8K2E1"/>
<dbReference type="Pfam" id="PF10065">
    <property type="entry name" value="DUF2303"/>
    <property type="match status" value="1"/>
</dbReference>
<evidence type="ECO:0000313" key="1">
    <source>
        <dbReference type="EMBL" id="QFQ97433.1"/>
    </source>
</evidence>
<organism evidence="1 2">
    <name type="scientific">Streptomyces phaeolivaceus</name>
    <dbReference type="NCBI Taxonomy" id="2653200"/>
    <lineage>
        <taxon>Bacteria</taxon>
        <taxon>Bacillati</taxon>
        <taxon>Actinomycetota</taxon>
        <taxon>Actinomycetes</taxon>
        <taxon>Kitasatosporales</taxon>
        <taxon>Streptomycetaceae</taxon>
        <taxon>Streptomyces</taxon>
    </lineage>
</organism>
<dbReference type="InterPro" id="IPR019276">
    <property type="entry name" value="DUF2303"/>
</dbReference>
<dbReference type="KEGG" id="sphv:F9278_15805"/>
<keyword evidence="2" id="KW-1185">Reference proteome</keyword>
<gene>
    <name evidence="1" type="ORF">F9278_15805</name>
</gene>
<dbReference type="RefSeq" id="WP_152168909.1">
    <property type="nucleotide sequence ID" value="NZ_CP045096.1"/>
</dbReference>
<evidence type="ECO:0000313" key="2">
    <source>
        <dbReference type="Proteomes" id="UP000327294"/>
    </source>
</evidence>
<dbReference type="Proteomes" id="UP000327294">
    <property type="component" value="Chromosome"/>
</dbReference>
<accession>A0A5P8K2E1</accession>
<name>A0A5P8K2E1_9ACTN</name>
<sequence>MTTSYTSALAKDLDGVQSVIDIAQQAAEPAELEPGSVYAFVTPRGVEQVDLTGDRYKDQPSRKHGTTVVRDAVSFLAYWTKHSDPASEIYADAEKLTVTAVLDAHLASAARWGGHRLHLALRETETWKQWMRCDGHLLSQDAFAEFLEDHLPELLEPSAAEMLEIAQSFQAAVKVDFQSATRLSNGQRQFQYVETQTSKAGQKGQLAVPEAFTIGLVPFEGSEGYKLTARLRHRITPDGLKLGFKLERPDDVRKTAFADVVKAIGQEINTPVLNGTPA</sequence>
<reference evidence="1 2" key="1">
    <citation type="submission" date="2019-10" db="EMBL/GenBank/DDBJ databases">
        <title>Streptomyces sp. strain GY16 isolated from leaves of Broussonetia papyrifera.</title>
        <authorList>
            <person name="Mo P."/>
        </authorList>
    </citation>
    <scope>NUCLEOTIDE SEQUENCE [LARGE SCALE GENOMIC DNA]</scope>
    <source>
        <strain evidence="1 2">GY16</strain>
    </source>
</reference>